<dbReference type="Gene3D" id="1.25.10.10">
    <property type="entry name" value="Leucine-rich Repeat Variant"/>
    <property type="match status" value="1"/>
</dbReference>
<dbReference type="InterPro" id="IPR016024">
    <property type="entry name" value="ARM-type_fold"/>
</dbReference>
<gene>
    <name evidence="1" type="ORF">CBR_g8667</name>
</gene>
<organism evidence="1 2">
    <name type="scientific">Chara braunii</name>
    <name type="common">Braun's stonewort</name>
    <dbReference type="NCBI Taxonomy" id="69332"/>
    <lineage>
        <taxon>Eukaryota</taxon>
        <taxon>Viridiplantae</taxon>
        <taxon>Streptophyta</taxon>
        <taxon>Charophyceae</taxon>
        <taxon>Charales</taxon>
        <taxon>Characeae</taxon>
        <taxon>Chara</taxon>
    </lineage>
</organism>
<dbReference type="EMBL" id="BFEA01000012">
    <property type="protein sequence ID" value="GBG60647.1"/>
    <property type="molecule type" value="Genomic_DNA"/>
</dbReference>
<proteinExistence type="predicted"/>
<dbReference type="SUPFAM" id="SSF48371">
    <property type="entry name" value="ARM repeat"/>
    <property type="match status" value="1"/>
</dbReference>
<dbReference type="Proteomes" id="UP000265515">
    <property type="component" value="Unassembled WGS sequence"/>
</dbReference>
<evidence type="ECO:0000313" key="1">
    <source>
        <dbReference type="EMBL" id="GBG60647.1"/>
    </source>
</evidence>
<dbReference type="InterPro" id="IPR011989">
    <property type="entry name" value="ARM-like"/>
</dbReference>
<accession>A0A388JSB1</accession>
<dbReference type="STRING" id="69332.A0A388JSB1"/>
<name>A0A388JSB1_CHABU</name>
<dbReference type="AlphaFoldDB" id="A0A388JSB1"/>
<reference evidence="1 2" key="1">
    <citation type="journal article" date="2018" name="Cell">
        <title>The Chara Genome: Secondary Complexity and Implications for Plant Terrestrialization.</title>
        <authorList>
            <person name="Nishiyama T."/>
            <person name="Sakayama H."/>
            <person name="Vries J.D."/>
            <person name="Buschmann H."/>
            <person name="Saint-Marcoux D."/>
            <person name="Ullrich K.K."/>
            <person name="Haas F.B."/>
            <person name="Vanderstraeten L."/>
            <person name="Becker D."/>
            <person name="Lang D."/>
            <person name="Vosolsobe S."/>
            <person name="Rombauts S."/>
            <person name="Wilhelmsson P.K.I."/>
            <person name="Janitza P."/>
            <person name="Kern R."/>
            <person name="Heyl A."/>
            <person name="Rumpler F."/>
            <person name="Villalobos L.I.A.C."/>
            <person name="Clay J.M."/>
            <person name="Skokan R."/>
            <person name="Toyoda A."/>
            <person name="Suzuki Y."/>
            <person name="Kagoshima H."/>
            <person name="Schijlen E."/>
            <person name="Tajeshwar N."/>
            <person name="Catarino B."/>
            <person name="Hetherington A.J."/>
            <person name="Saltykova A."/>
            <person name="Bonnot C."/>
            <person name="Breuninger H."/>
            <person name="Symeonidi A."/>
            <person name="Radhakrishnan G.V."/>
            <person name="Van Nieuwerburgh F."/>
            <person name="Deforce D."/>
            <person name="Chang C."/>
            <person name="Karol K.G."/>
            <person name="Hedrich R."/>
            <person name="Ulvskov P."/>
            <person name="Glockner G."/>
            <person name="Delwiche C.F."/>
            <person name="Petrasek J."/>
            <person name="Van de Peer Y."/>
            <person name="Friml J."/>
            <person name="Beilby M."/>
            <person name="Dolan L."/>
            <person name="Kohara Y."/>
            <person name="Sugano S."/>
            <person name="Fujiyama A."/>
            <person name="Delaux P.-M."/>
            <person name="Quint M."/>
            <person name="TheiBen G."/>
            <person name="Hagemann M."/>
            <person name="Harholt J."/>
            <person name="Dunand C."/>
            <person name="Zachgo S."/>
            <person name="Langdale J."/>
            <person name="Maumus F."/>
            <person name="Straeten D.V.D."/>
            <person name="Gould S.B."/>
            <person name="Rensing S.A."/>
        </authorList>
    </citation>
    <scope>NUCLEOTIDE SEQUENCE [LARGE SCALE GENOMIC DNA]</scope>
    <source>
        <strain evidence="1 2">S276</strain>
    </source>
</reference>
<comment type="caution">
    <text evidence="1">The sequence shown here is derived from an EMBL/GenBank/DDBJ whole genome shotgun (WGS) entry which is preliminary data.</text>
</comment>
<evidence type="ECO:0000313" key="2">
    <source>
        <dbReference type="Proteomes" id="UP000265515"/>
    </source>
</evidence>
<protein>
    <submittedName>
        <fullName evidence="1">Uncharacterized protein</fullName>
    </submittedName>
</protein>
<sequence>MWQAYLERILPLLFNRLIDQKETSRKMSARILKTAAELYPIELLLPALLRSLDEQRSPKAKMAVIEFGVSALKRPMGIGEHIPIVHADVVLPLVFIDDVAYATYLDC</sequence>
<keyword evidence="2" id="KW-1185">Reference proteome</keyword>
<dbReference type="OrthoDB" id="46159at2759"/>
<dbReference type="Gramene" id="GBG60647">
    <property type="protein sequence ID" value="GBG60647"/>
    <property type="gene ID" value="CBR_g8667"/>
</dbReference>